<gene>
    <name evidence="2" type="ORF">OB955_22575</name>
</gene>
<comment type="caution">
    <text evidence="2">The sequence shown here is derived from an EMBL/GenBank/DDBJ whole genome shotgun (WGS) entry which is preliminary data.</text>
</comment>
<keyword evidence="3" id="KW-1185">Reference proteome</keyword>
<proteinExistence type="predicted"/>
<dbReference type="Proteomes" id="UP001320972">
    <property type="component" value="Unassembled WGS sequence"/>
</dbReference>
<evidence type="ECO:0000313" key="2">
    <source>
        <dbReference type="EMBL" id="MCU4975478.1"/>
    </source>
</evidence>
<evidence type="ECO:0000313" key="3">
    <source>
        <dbReference type="Proteomes" id="UP001320972"/>
    </source>
</evidence>
<feature type="transmembrane region" description="Helical" evidence="1">
    <location>
        <begin position="40"/>
        <end position="63"/>
    </location>
</feature>
<reference evidence="2 3" key="1">
    <citation type="submission" date="2022-09" db="EMBL/GenBank/DDBJ databases">
        <title>Enrichment on poylsaccharides allowed isolation of novel metabolic and taxonomic groups of Haloarchaea.</title>
        <authorList>
            <person name="Sorokin D.Y."/>
            <person name="Elcheninov A.G."/>
            <person name="Khizhniak T.V."/>
            <person name="Kolganova T.V."/>
            <person name="Kublanov I.V."/>
        </authorList>
    </citation>
    <scope>NUCLEOTIDE SEQUENCE [LARGE SCALE GENOMIC DNA]</scope>
    <source>
        <strain evidence="2 3">AArc-m2/3/4</strain>
    </source>
</reference>
<evidence type="ECO:0000256" key="1">
    <source>
        <dbReference type="SAM" id="Phobius"/>
    </source>
</evidence>
<protein>
    <submittedName>
        <fullName evidence="2">Uncharacterized protein</fullName>
    </submittedName>
</protein>
<dbReference type="EMBL" id="JAOPKB010000019">
    <property type="protein sequence ID" value="MCU4975478.1"/>
    <property type="molecule type" value="Genomic_DNA"/>
</dbReference>
<name>A0ABT2QKL6_9EURY</name>
<feature type="transmembrane region" description="Helical" evidence="1">
    <location>
        <begin position="6"/>
        <end position="28"/>
    </location>
</feature>
<keyword evidence="1" id="KW-0812">Transmembrane</keyword>
<accession>A0ABT2QKL6</accession>
<dbReference type="RefSeq" id="WP_338009196.1">
    <property type="nucleotide sequence ID" value="NZ_JAOPKB010000019.1"/>
</dbReference>
<sequence>MAFRELLHQLLGANIMMGVLLAFSYAGIQYTGAEADAETYIVVQLGAAIIIVNFLVLSAALYFDWSPV</sequence>
<keyword evidence="1" id="KW-0472">Membrane</keyword>
<organism evidence="2 3">
    <name type="scientific">Natronoglomus mannanivorans</name>
    <dbReference type="NCBI Taxonomy" id="2979990"/>
    <lineage>
        <taxon>Archaea</taxon>
        <taxon>Methanobacteriati</taxon>
        <taxon>Methanobacteriota</taxon>
        <taxon>Stenosarchaea group</taxon>
        <taxon>Halobacteria</taxon>
        <taxon>Halobacteriales</taxon>
        <taxon>Natrialbaceae</taxon>
        <taxon>Natronoglomus</taxon>
    </lineage>
</organism>
<keyword evidence="1" id="KW-1133">Transmembrane helix</keyword>